<feature type="region of interest" description="Disordered" evidence="1">
    <location>
        <begin position="158"/>
        <end position="191"/>
    </location>
</feature>
<feature type="region of interest" description="Disordered" evidence="1">
    <location>
        <begin position="51"/>
        <end position="84"/>
    </location>
</feature>
<evidence type="ECO:0000313" key="3">
    <source>
        <dbReference type="EMBL" id="ELR23019.1"/>
    </source>
</evidence>
<dbReference type="GO" id="GO:0042254">
    <property type="term" value="P:ribosome biogenesis"/>
    <property type="evidence" value="ECO:0007669"/>
    <property type="project" value="TreeGrafter"/>
</dbReference>
<dbReference type="KEGG" id="acan:ACA1_360340"/>
<dbReference type="InterPro" id="IPR018849">
    <property type="entry name" value="Urb2/Npa2_C"/>
</dbReference>
<dbReference type="EMBL" id="KB007867">
    <property type="protein sequence ID" value="ELR23019.1"/>
    <property type="molecule type" value="Genomic_DNA"/>
</dbReference>
<dbReference type="Proteomes" id="UP000011083">
    <property type="component" value="Unassembled WGS sequence"/>
</dbReference>
<feature type="region of interest" description="Disordered" evidence="1">
    <location>
        <begin position="532"/>
        <end position="551"/>
    </location>
</feature>
<sequence>MDQGRGKRKRSEVKGVSATPEHMKGGHRRKSSEVDVDAFLQGIADEVGTGATSLLAPSSPMPVLQRESTSISSSSSSSSSSASAADAEQLLQKLRARPADVSRLEKIEAAWKLHELLVHTATVDAPVPAGGAVALPSMLPLLLEWLQPTLARSERYVMASGGSGATPTAASKKQAKKKQKQHHGEDEDDDAAKIEEKVTETGPPQFLDERHWGLFYELLAHSPIKTIPLRTEMLRVISSALLCCVGLASAEAGISAANQAQILSLSADDRLAIVKRLEAVVQLLSSTYSQFFTPAMDNYVSFVSRVSQALIHLYVRLDPLSKQLHYLERRAASRPASRAEKEMESVCVAIVATALKRFQEVKQTIETNQKKVFTTVVTKLLEPLLTLRSLILTQTSEDDAVRSQIKRYIEDIVLHSLFHPDHLFEYSLAFSLKQNVVTPAPSAEGGETKKPGRGKNRQSGGAYVGTISNYRKQLFDTLREYSGQASDKQKSQSLLPPAHRLLVLQNIPLIYKGFLDTLKALLLAIEHSQEKRAERKDAGAADQSMDVAEEEDKKPRQYMDFHFLLELHDIIAPLLSLQSDAGNAAELATTVRIVSELMRLVEAYHVYEPTQDTDDRAHFHFLERLAHHDVGLLKQLFAHLQAHPARFDRAHQDLVGALFADLQHLGGLSHLTLSEPIKDVWTILWNLPWPSALATYSKLRQLDVLLEQLLPSFVAHSGGHAHYIISSRQFTKQFYDCVMQLPMGKIASIWEIFLKEIRTTYAERLHELLPAAQQKGERGAEATRVAGPLLVSLSYVVHLFVALIDSVLLVNTTAPMVLDLVSKTCAELVSPLLVLAVGDRSGQAAAKAKSPAGGADGLTASLVRDALNVYNSLIGLREQCHRFPSTRVVAGGKKGSAKAAKNAASGHTVSDDVRANGSCFYLLPAKELNALPLSTLQEWLKPELQQFPQLRFVLPSAASAREPAKEADAQIATLLQELRRAMEGASAGLFHELDLALPPTNDTGAAAAHWNGMMASISGATYAVALWKLVAENVDILSLYAAEEHLRLFLRVLLVDSTPSVRSTATADDSRGMITLELVSCALLSKTSFYELPRLANSCAPVLVGAIETTLRHTIPNLAKDTQLAGAVKLLRAMREATEEDESDIARQFAALFADAAHRSRASAQGGRFEPALARAGLLKLRDVLELVLALPSTYLAQEAKERSSTAVLVLDWVLHALLPAAHNDNAMQADNEECEESVQQAALAVSSTCRRYLAAMLRTPRPETTVLSNAVVSWLHSSLRGLEKMRPLLTHTLDVVAIHIRNELRRPERARREKLEEVLASVADSIAAEEEEEEGMTTDGLQEIRKVLLPLGCITNAVKALVDEYSERLGTPEQRKRLKHASLIEGNGQSKQQQQQPGMVIEDTCVVFVDRAEELLLRLLDEQPLSAYLSLSASTVDTLLRSSDRDLQTTAQDYFGHLLALMEQVLAFRHIESFRRTTARQQQQPQREARTRTVFSEIGRFASLAFQVLAAGATHERSGNEEVLRGKALRFVEYLCRNMHSLEPQPGRATFARFFAMLSHLMQLYTTASGPAGLAEFAKKVEACYIDLLCNSPAPYVALVARALPTELASAQLPRLIATANTTLTLFAMNESRVLREFEGVAPTIVHKLVDLIGWCGLQLTPTTSAARGADLVHLISTALTIITHIITNRLRLQLFKIDTHTISRVLGAMSVFSVPRRRWAFAELELAHVHPAVRQQAKKKAPVTDFLPERLFLSFYSFLYRLLKIRYKQTFNCMPLFLLNIRDLLSSVFMAEQSALQSGRGTSGRAAATERSGGGGGGGHQQVACTENLARLLEEMSKHPKQFNKYVAQLLVQYIQLTEVNPLSPATKQALLPGIYALLDICSEFEYKVISRQVDETGRAIFKKLFEEYHRDWKFQGKV</sequence>
<feature type="region of interest" description="Disordered" evidence="1">
    <location>
        <begin position="440"/>
        <end position="462"/>
    </location>
</feature>
<dbReference type="OrthoDB" id="160374at2759"/>
<dbReference type="RefSeq" id="XP_004352496.1">
    <property type="nucleotide sequence ID" value="XM_004352444.1"/>
</dbReference>
<keyword evidence="4" id="KW-1185">Reference proteome</keyword>
<dbReference type="PANTHER" id="PTHR15682">
    <property type="entry name" value="UNHEALTHY RIBOSOME BIOGENESIS PROTEIN 2 HOMOLOG"/>
    <property type="match status" value="1"/>
</dbReference>
<feature type="compositionally biased region" description="Low complexity" evidence="1">
    <location>
        <begin position="68"/>
        <end position="84"/>
    </location>
</feature>
<dbReference type="GeneID" id="14923988"/>
<gene>
    <name evidence="3" type="ORF">ACA1_360340</name>
</gene>
<name>L8HBW1_ACACF</name>
<evidence type="ECO:0000256" key="1">
    <source>
        <dbReference type="SAM" id="MobiDB-lite"/>
    </source>
</evidence>
<organism evidence="3 4">
    <name type="scientific">Acanthamoeba castellanii (strain ATCC 30010 / Neff)</name>
    <dbReference type="NCBI Taxonomy" id="1257118"/>
    <lineage>
        <taxon>Eukaryota</taxon>
        <taxon>Amoebozoa</taxon>
        <taxon>Discosea</taxon>
        <taxon>Longamoebia</taxon>
        <taxon>Centramoebida</taxon>
        <taxon>Acanthamoebidae</taxon>
        <taxon>Acanthamoeba</taxon>
    </lineage>
</organism>
<dbReference type="Pfam" id="PF10441">
    <property type="entry name" value="Urb2"/>
    <property type="match status" value="1"/>
</dbReference>
<reference evidence="3 4" key="1">
    <citation type="journal article" date="2013" name="Genome Biol.">
        <title>Genome of Acanthamoeba castellanii highlights extensive lateral gene transfer and early evolution of tyrosine kinase signaling.</title>
        <authorList>
            <person name="Clarke M."/>
            <person name="Lohan A.J."/>
            <person name="Liu B."/>
            <person name="Lagkouvardos I."/>
            <person name="Roy S."/>
            <person name="Zafar N."/>
            <person name="Bertelli C."/>
            <person name="Schilde C."/>
            <person name="Kianianmomeni A."/>
            <person name="Burglin T.R."/>
            <person name="Frech C."/>
            <person name="Turcotte B."/>
            <person name="Kopec K.O."/>
            <person name="Synnott J.M."/>
            <person name="Choo C."/>
            <person name="Paponov I."/>
            <person name="Finkler A."/>
            <person name="Soon Heng Tan C."/>
            <person name="Hutchins A.P."/>
            <person name="Weinmeier T."/>
            <person name="Rattei T."/>
            <person name="Chu J.S."/>
            <person name="Gimenez G."/>
            <person name="Irimia M."/>
            <person name="Rigden D.J."/>
            <person name="Fitzpatrick D.A."/>
            <person name="Lorenzo-Morales J."/>
            <person name="Bateman A."/>
            <person name="Chiu C.H."/>
            <person name="Tang P."/>
            <person name="Hegemann P."/>
            <person name="Fromm H."/>
            <person name="Raoult D."/>
            <person name="Greub G."/>
            <person name="Miranda-Saavedra D."/>
            <person name="Chen N."/>
            <person name="Nash P."/>
            <person name="Ginger M.L."/>
            <person name="Horn M."/>
            <person name="Schaap P."/>
            <person name="Caler L."/>
            <person name="Loftus B."/>
        </authorList>
    </citation>
    <scope>NUCLEOTIDE SEQUENCE [LARGE SCALE GENOMIC DNA]</scope>
    <source>
        <strain evidence="3 4">Neff</strain>
    </source>
</reference>
<dbReference type="STRING" id="1257118.L8HBW1"/>
<feature type="region of interest" description="Disordered" evidence="1">
    <location>
        <begin position="1802"/>
        <end position="1823"/>
    </location>
</feature>
<proteinExistence type="predicted"/>
<dbReference type="PANTHER" id="PTHR15682:SF2">
    <property type="entry name" value="UNHEALTHY RIBOSOME BIOGENESIS PROTEIN 2 HOMOLOG"/>
    <property type="match status" value="1"/>
</dbReference>
<dbReference type="VEuPathDB" id="AmoebaDB:ACA1_360340"/>
<protein>
    <recommendedName>
        <fullName evidence="2">Nucleolar 27S pre-rRNA processing Urb2/Npa2 C-terminal domain-containing protein</fullName>
    </recommendedName>
</protein>
<feature type="region of interest" description="Disordered" evidence="1">
    <location>
        <begin position="1"/>
        <end position="34"/>
    </location>
</feature>
<feature type="domain" description="Nucleolar 27S pre-rRNA processing Urb2/Npa2 C-terminal" evidence="2">
    <location>
        <begin position="1698"/>
        <end position="1920"/>
    </location>
</feature>
<dbReference type="GO" id="GO:0005730">
    <property type="term" value="C:nucleolus"/>
    <property type="evidence" value="ECO:0007669"/>
    <property type="project" value="TreeGrafter"/>
</dbReference>
<accession>L8HBW1</accession>
<dbReference type="InterPro" id="IPR052609">
    <property type="entry name" value="Ribosome_Biogenesis_Reg"/>
</dbReference>
<evidence type="ECO:0000313" key="4">
    <source>
        <dbReference type="Proteomes" id="UP000011083"/>
    </source>
</evidence>
<evidence type="ECO:0000259" key="2">
    <source>
        <dbReference type="Pfam" id="PF10441"/>
    </source>
</evidence>
<feature type="compositionally biased region" description="Basic residues" evidence="1">
    <location>
        <begin position="1"/>
        <end position="11"/>
    </location>
</feature>